<comment type="subcellular location">
    <subcellularLocation>
        <location evidence="1 5 6">Nucleus</location>
    </subcellularLocation>
</comment>
<keyword evidence="4 5" id="KW-0539">Nucleus</keyword>
<evidence type="ECO:0000256" key="4">
    <source>
        <dbReference type="ARBA" id="ARBA00023242"/>
    </source>
</evidence>
<dbReference type="SUPFAM" id="SSF46689">
    <property type="entry name" value="Homeodomain-like"/>
    <property type="match status" value="2"/>
</dbReference>
<sequence length="559" mass="61744">MNADRIRRTRLDAAQLDLLEHSFAHDPMPSIDHRNALADQLGLDTKKVSSWFQNRRQKIKHSASDINATQSSTTKQLDAPLPHPAPASLLSGTDDHDNNNNIIIPSSNLSIANNNSISASRATPSLSGYIYHRPSHPLSPPTSPQTTTISPQHRQLQLKLEHQEPDYYHDQMPSSPAASSKTYSPPPPSEASSNATHAHHSPNMKAPHQRTSTRARSARQASSSALPPSATPIPSSLHNHQRDPDAKLTRVRLQPYQLEVLKRYYAHDTNPSMEKRMEIGVEVDMHVSRVTNWFRNLRQAEKTKKKSTSGAGARKSEAMDDDEADDASSASQSVPPTTAPSHFTKGRLTRNSQAAHDDAHVWESLSPYQKPSVPSPSIEVEEDMDIDDNDDEDEDDELATPEPTTPPQHPHSHQSHSHTNAHTLPSLSNLIHAIDQHPTLPPLHSIPGYARPHPLVQVTSPSPLSHSLPHARAAESAVSVRSPDYFAASGGINHHDHDSVSAEDSYADFNKEDKEGALLLLHFAGIRIMPNSVHRDSHVHEHHGHHHHHRETGRLVDAL</sequence>
<dbReference type="SMART" id="SM00389">
    <property type="entry name" value="HOX"/>
    <property type="match status" value="2"/>
</dbReference>
<feature type="region of interest" description="Disordered" evidence="7">
    <location>
        <begin position="537"/>
        <end position="559"/>
    </location>
</feature>
<dbReference type="InterPro" id="IPR001356">
    <property type="entry name" value="HD"/>
</dbReference>
<feature type="region of interest" description="Disordered" evidence="7">
    <location>
        <begin position="167"/>
        <end position="251"/>
    </location>
</feature>
<dbReference type="AlphaFoldDB" id="A0A165YMG0"/>
<dbReference type="GO" id="GO:0000981">
    <property type="term" value="F:DNA-binding transcription factor activity, RNA polymerase II-specific"/>
    <property type="evidence" value="ECO:0007669"/>
    <property type="project" value="InterPro"/>
</dbReference>
<name>A0A165YMG0_9AGAM</name>
<evidence type="ECO:0000256" key="5">
    <source>
        <dbReference type="PROSITE-ProRule" id="PRU00108"/>
    </source>
</evidence>
<evidence type="ECO:0000256" key="1">
    <source>
        <dbReference type="ARBA" id="ARBA00004123"/>
    </source>
</evidence>
<evidence type="ECO:0000256" key="3">
    <source>
        <dbReference type="ARBA" id="ARBA00023155"/>
    </source>
</evidence>
<dbReference type="PANTHER" id="PTHR24324:SF5">
    <property type="entry name" value="HEMATOPOIETICALLY-EXPRESSED HOMEOBOX PROTEIN HHEX"/>
    <property type="match status" value="1"/>
</dbReference>
<dbReference type="GO" id="GO:0000978">
    <property type="term" value="F:RNA polymerase II cis-regulatory region sequence-specific DNA binding"/>
    <property type="evidence" value="ECO:0007669"/>
    <property type="project" value="TreeGrafter"/>
</dbReference>
<keyword evidence="3 5" id="KW-0371">Homeobox</keyword>
<evidence type="ECO:0000256" key="2">
    <source>
        <dbReference type="ARBA" id="ARBA00023125"/>
    </source>
</evidence>
<feature type="domain" description="Homeobox" evidence="8">
    <location>
        <begin position="2"/>
        <end position="62"/>
    </location>
</feature>
<evidence type="ECO:0000256" key="6">
    <source>
        <dbReference type="RuleBase" id="RU000682"/>
    </source>
</evidence>
<feature type="compositionally biased region" description="Acidic residues" evidence="7">
    <location>
        <begin position="386"/>
        <end position="399"/>
    </location>
</feature>
<feature type="DNA-binding region" description="Homeobox" evidence="5">
    <location>
        <begin position="4"/>
        <end position="63"/>
    </location>
</feature>
<dbReference type="PANTHER" id="PTHR24324">
    <property type="entry name" value="HOMEOBOX PROTEIN HHEX"/>
    <property type="match status" value="1"/>
</dbReference>
<accession>A0A165YMG0</accession>
<feature type="compositionally biased region" description="Basic residues" evidence="7">
    <location>
        <begin position="197"/>
        <end position="217"/>
    </location>
</feature>
<evidence type="ECO:0000313" key="9">
    <source>
        <dbReference type="EMBL" id="KZT33405.1"/>
    </source>
</evidence>
<feature type="compositionally biased region" description="Polar residues" evidence="7">
    <location>
        <begin position="64"/>
        <end position="76"/>
    </location>
</feature>
<dbReference type="PROSITE" id="PS00027">
    <property type="entry name" value="HOMEOBOX_1"/>
    <property type="match status" value="1"/>
</dbReference>
<gene>
    <name evidence="9" type="ORF">SISSUDRAFT_1066178</name>
</gene>
<dbReference type="InterPro" id="IPR017970">
    <property type="entry name" value="Homeobox_CS"/>
</dbReference>
<feature type="compositionally biased region" description="Polar residues" evidence="7">
    <location>
        <begin position="332"/>
        <end position="341"/>
    </location>
</feature>
<dbReference type="GO" id="GO:0005634">
    <property type="term" value="C:nucleus"/>
    <property type="evidence" value="ECO:0007669"/>
    <property type="project" value="UniProtKB-SubCell"/>
</dbReference>
<evidence type="ECO:0000256" key="7">
    <source>
        <dbReference type="SAM" id="MobiDB-lite"/>
    </source>
</evidence>
<dbReference type="Gene3D" id="1.10.10.60">
    <property type="entry name" value="Homeodomain-like"/>
    <property type="match status" value="2"/>
</dbReference>
<feature type="region of interest" description="Disordered" evidence="7">
    <location>
        <begin position="386"/>
        <end position="422"/>
    </location>
</feature>
<dbReference type="OrthoDB" id="6159439at2759"/>
<keyword evidence="2 5" id="KW-0238">DNA-binding</keyword>
<evidence type="ECO:0000259" key="8">
    <source>
        <dbReference type="PROSITE" id="PS50071"/>
    </source>
</evidence>
<dbReference type="Proteomes" id="UP000076798">
    <property type="component" value="Unassembled WGS sequence"/>
</dbReference>
<dbReference type="CDD" id="cd00086">
    <property type="entry name" value="homeodomain"/>
    <property type="match status" value="2"/>
</dbReference>
<evidence type="ECO:0000313" key="10">
    <source>
        <dbReference type="Proteomes" id="UP000076798"/>
    </source>
</evidence>
<feature type="compositionally biased region" description="Basic residues" evidence="7">
    <location>
        <begin position="540"/>
        <end position="551"/>
    </location>
</feature>
<feature type="compositionally biased region" description="Polar residues" evidence="7">
    <location>
        <begin position="172"/>
        <end position="183"/>
    </location>
</feature>
<dbReference type="Pfam" id="PF00046">
    <property type="entry name" value="Homeodomain"/>
    <property type="match status" value="2"/>
</dbReference>
<dbReference type="GO" id="GO:0030154">
    <property type="term" value="P:cell differentiation"/>
    <property type="evidence" value="ECO:0007669"/>
    <property type="project" value="TreeGrafter"/>
</dbReference>
<proteinExistence type="predicted"/>
<feature type="region of interest" description="Disordered" evidence="7">
    <location>
        <begin position="60"/>
        <end position="98"/>
    </location>
</feature>
<dbReference type="InterPro" id="IPR009057">
    <property type="entry name" value="Homeodomain-like_sf"/>
</dbReference>
<organism evidence="9 10">
    <name type="scientific">Sistotremastrum suecicum HHB10207 ss-3</name>
    <dbReference type="NCBI Taxonomy" id="1314776"/>
    <lineage>
        <taxon>Eukaryota</taxon>
        <taxon>Fungi</taxon>
        <taxon>Dikarya</taxon>
        <taxon>Basidiomycota</taxon>
        <taxon>Agaricomycotina</taxon>
        <taxon>Agaricomycetes</taxon>
        <taxon>Sistotremastrales</taxon>
        <taxon>Sistotremastraceae</taxon>
        <taxon>Sistotremastrum</taxon>
    </lineage>
</organism>
<feature type="DNA-binding region" description="Homeobox" evidence="5">
    <location>
        <begin position="246"/>
        <end position="305"/>
    </location>
</feature>
<keyword evidence="10" id="KW-1185">Reference proteome</keyword>
<protein>
    <submittedName>
        <fullName evidence="9">Homeobox-domain-containing protein</fullName>
    </submittedName>
</protein>
<dbReference type="PROSITE" id="PS50071">
    <property type="entry name" value="HOMEOBOX_2"/>
    <property type="match status" value="2"/>
</dbReference>
<feature type="domain" description="Homeobox" evidence="8">
    <location>
        <begin position="244"/>
        <end position="304"/>
    </location>
</feature>
<feature type="region of interest" description="Disordered" evidence="7">
    <location>
        <begin position="300"/>
        <end position="356"/>
    </location>
</feature>
<reference evidence="9 10" key="1">
    <citation type="journal article" date="2016" name="Mol. Biol. Evol.">
        <title>Comparative Genomics of Early-Diverging Mushroom-Forming Fungi Provides Insights into the Origins of Lignocellulose Decay Capabilities.</title>
        <authorList>
            <person name="Nagy L.G."/>
            <person name="Riley R."/>
            <person name="Tritt A."/>
            <person name="Adam C."/>
            <person name="Daum C."/>
            <person name="Floudas D."/>
            <person name="Sun H."/>
            <person name="Yadav J.S."/>
            <person name="Pangilinan J."/>
            <person name="Larsson K.H."/>
            <person name="Matsuura K."/>
            <person name="Barry K."/>
            <person name="Labutti K."/>
            <person name="Kuo R."/>
            <person name="Ohm R.A."/>
            <person name="Bhattacharya S.S."/>
            <person name="Shirouzu T."/>
            <person name="Yoshinaga Y."/>
            <person name="Martin F.M."/>
            <person name="Grigoriev I.V."/>
            <person name="Hibbett D.S."/>
        </authorList>
    </citation>
    <scope>NUCLEOTIDE SEQUENCE [LARGE SCALE GENOMIC DNA]</scope>
    <source>
        <strain evidence="9 10">HHB10207 ss-3</strain>
    </source>
</reference>
<feature type="region of interest" description="Disordered" evidence="7">
    <location>
        <begin position="128"/>
        <end position="155"/>
    </location>
</feature>
<feature type="compositionally biased region" description="Low complexity" evidence="7">
    <location>
        <begin position="218"/>
        <end position="236"/>
    </location>
</feature>
<dbReference type="InterPro" id="IPR051000">
    <property type="entry name" value="Homeobox_DNA-bind_prot"/>
</dbReference>
<dbReference type="EMBL" id="KV428244">
    <property type="protein sequence ID" value="KZT33405.1"/>
    <property type="molecule type" value="Genomic_DNA"/>
</dbReference>